<dbReference type="PANTHER" id="PTHR39697">
    <property type="entry name" value="RICIN B LECTIN DOMAIN-CONTAINING PROTEIN-RELATED"/>
    <property type="match status" value="1"/>
</dbReference>
<dbReference type="AlphaFoldDB" id="A0A0B2X1Q3"/>
<organism evidence="2 3">
    <name type="scientific">Metarhizium album (strain ARSEF 1941)</name>
    <dbReference type="NCBI Taxonomy" id="1081103"/>
    <lineage>
        <taxon>Eukaryota</taxon>
        <taxon>Fungi</taxon>
        <taxon>Dikarya</taxon>
        <taxon>Ascomycota</taxon>
        <taxon>Pezizomycotina</taxon>
        <taxon>Sordariomycetes</taxon>
        <taxon>Hypocreomycetidae</taxon>
        <taxon>Hypocreales</taxon>
        <taxon>Clavicipitaceae</taxon>
        <taxon>Metarhizium</taxon>
    </lineage>
</organism>
<evidence type="ECO:0000313" key="2">
    <source>
        <dbReference type="EMBL" id="KHN99607.1"/>
    </source>
</evidence>
<keyword evidence="3" id="KW-1185">Reference proteome</keyword>
<dbReference type="HOGENOM" id="CLU_114625_0_0_1"/>
<protein>
    <submittedName>
        <fullName evidence="2">Uncharacterized protein</fullName>
    </submittedName>
</protein>
<accession>A0A0B2X1Q3</accession>
<dbReference type="PANTHER" id="PTHR39697:SF2">
    <property type="entry name" value="CYANOVIRIN-N DOMAIN-CONTAINING PROTEIN"/>
    <property type="match status" value="1"/>
</dbReference>
<dbReference type="GeneID" id="63736915"/>
<proteinExistence type="predicted"/>
<dbReference type="EMBL" id="AZHE01000004">
    <property type="protein sequence ID" value="KHN99607.1"/>
    <property type="molecule type" value="Genomic_DNA"/>
</dbReference>
<dbReference type="Proteomes" id="UP000030816">
    <property type="component" value="Unassembled WGS sequence"/>
</dbReference>
<sequence length="213" mass="24222">MADQDDMLSRIIGASATRDVVPRPNETYVILDRASGAALAICEGELRLERDLTKAGNCYWRSVEKDGWMGFRETQLGRYLGHDFWWKFRADKTEHSDYGYFVPRRLADGGYVLLAPSLGKLLQLVAGKNGELGAAEKGGTAWEFIRVDTDQEEEEPDDDDEAEEVDDEEEDADEVDEEEGNAEEEEDADEDEEEGNAEEEKDKERETEEKERE</sequence>
<evidence type="ECO:0000256" key="1">
    <source>
        <dbReference type="SAM" id="MobiDB-lite"/>
    </source>
</evidence>
<reference evidence="2 3" key="1">
    <citation type="journal article" date="2014" name="Proc. Natl. Acad. Sci. U.S.A.">
        <title>Trajectory and genomic determinants of fungal-pathogen speciation and host adaptation.</title>
        <authorList>
            <person name="Hu X."/>
            <person name="Xiao G."/>
            <person name="Zheng P."/>
            <person name="Shang Y."/>
            <person name="Su Y."/>
            <person name="Zhang X."/>
            <person name="Liu X."/>
            <person name="Zhan S."/>
            <person name="St Leger R.J."/>
            <person name="Wang C."/>
        </authorList>
    </citation>
    <scope>NUCLEOTIDE SEQUENCE [LARGE SCALE GENOMIC DNA]</scope>
    <source>
        <strain evidence="2 3">ARSEF 1941</strain>
    </source>
</reference>
<feature type="compositionally biased region" description="Basic and acidic residues" evidence="1">
    <location>
        <begin position="198"/>
        <end position="213"/>
    </location>
</feature>
<dbReference type="RefSeq" id="XP_040680673.1">
    <property type="nucleotide sequence ID" value="XM_040821259.1"/>
</dbReference>
<comment type="caution">
    <text evidence="2">The sequence shown here is derived from an EMBL/GenBank/DDBJ whole genome shotgun (WGS) entry which is preliminary data.</text>
</comment>
<dbReference type="OrthoDB" id="5289641at2759"/>
<feature type="region of interest" description="Disordered" evidence="1">
    <location>
        <begin position="147"/>
        <end position="213"/>
    </location>
</feature>
<name>A0A0B2X1Q3_METAS</name>
<feature type="compositionally biased region" description="Acidic residues" evidence="1">
    <location>
        <begin position="150"/>
        <end position="197"/>
    </location>
</feature>
<gene>
    <name evidence="2" type="ORF">MAM_02460</name>
</gene>
<evidence type="ECO:0000313" key="3">
    <source>
        <dbReference type="Proteomes" id="UP000030816"/>
    </source>
</evidence>